<dbReference type="EMBL" id="JAROKS010000021">
    <property type="protein sequence ID" value="KAK1790423.1"/>
    <property type="molecule type" value="Genomic_DNA"/>
</dbReference>
<evidence type="ECO:0000313" key="2">
    <source>
        <dbReference type="Proteomes" id="UP001239994"/>
    </source>
</evidence>
<protein>
    <submittedName>
        <fullName evidence="1">Uncharacterized protein</fullName>
    </submittedName>
</protein>
<sequence length="337" mass="38228">MSIQVENLGREFIKAVNSYLKNGFSALSDLSIILLNVDVDFVTRSDSRFENIRSAILAAQQNLQGAELAASSQLKTVDKFYVELTVKRSNLSVEQQSKSLKLQNLKNQQKTNKSTLDMFKMSLDIAVQNRNTMQQVLWDLERQKQEAEEQMNVGIGITFIPIFGWIAGPLMISAAENDINEANYKASEAAKLVQGFEWQVSKFSWKVSDCGRMIEDTRSEISRTEWELHQIAQNIDDILIQKKVFADFQAKIRNSLSYLGCLVGIANVAELQTRLFVLLQAMIKLLQNLIKLAETVREDRLLYDEGMKSLITNMQVQYIKLQAVTVPSDTAAIEEFI</sequence>
<name>A0AAD8YZV8_9TELE</name>
<comment type="caution">
    <text evidence="1">The sequence shown here is derived from an EMBL/GenBank/DDBJ whole genome shotgun (WGS) entry which is preliminary data.</text>
</comment>
<proteinExistence type="predicted"/>
<organism evidence="1 2">
    <name type="scientific">Electrophorus voltai</name>
    <dbReference type="NCBI Taxonomy" id="2609070"/>
    <lineage>
        <taxon>Eukaryota</taxon>
        <taxon>Metazoa</taxon>
        <taxon>Chordata</taxon>
        <taxon>Craniata</taxon>
        <taxon>Vertebrata</taxon>
        <taxon>Euteleostomi</taxon>
        <taxon>Actinopterygii</taxon>
        <taxon>Neopterygii</taxon>
        <taxon>Teleostei</taxon>
        <taxon>Ostariophysi</taxon>
        <taxon>Gymnotiformes</taxon>
        <taxon>Gymnotoidei</taxon>
        <taxon>Gymnotidae</taxon>
        <taxon>Electrophorus</taxon>
    </lineage>
</organism>
<reference evidence="1" key="1">
    <citation type="submission" date="2023-03" db="EMBL/GenBank/DDBJ databases">
        <title>Electrophorus voltai genome.</title>
        <authorList>
            <person name="Bian C."/>
        </authorList>
    </citation>
    <scope>NUCLEOTIDE SEQUENCE</scope>
    <source>
        <strain evidence="1">CB-2022</strain>
        <tissue evidence="1">Muscle</tissue>
    </source>
</reference>
<gene>
    <name evidence="1" type="ORF">P4O66_014322</name>
</gene>
<dbReference type="Proteomes" id="UP001239994">
    <property type="component" value="Unassembled WGS sequence"/>
</dbReference>
<accession>A0AAD8YZV8</accession>
<dbReference type="AlphaFoldDB" id="A0AAD8YZV8"/>
<keyword evidence="2" id="KW-1185">Reference proteome</keyword>
<evidence type="ECO:0000313" key="1">
    <source>
        <dbReference type="EMBL" id="KAK1790423.1"/>
    </source>
</evidence>